<dbReference type="EMBL" id="KZ305057">
    <property type="protein sequence ID" value="PIA33762.1"/>
    <property type="molecule type" value="Genomic_DNA"/>
</dbReference>
<dbReference type="PANTHER" id="PTHR10775:SF185">
    <property type="entry name" value="OS08G0208400 PROTEIN"/>
    <property type="match status" value="1"/>
</dbReference>
<evidence type="ECO:0000313" key="4">
    <source>
        <dbReference type="Proteomes" id="UP000230069"/>
    </source>
</evidence>
<gene>
    <name evidence="3" type="ORF">AQUCO_04000075v1</name>
</gene>
<dbReference type="STRING" id="218851.A0A2G5CR60"/>
<organism evidence="3 4">
    <name type="scientific">Aquilegia coerulea</name>
    <name type="common">Rocky mountain columbine</name>
    <dbReference type="NCBI Taxonomy" id="218851"/>
    <lineage>
        <taxon>Eukaryota</taxon>
        <taxon>Viridiplantae</taxon>
        <taxon>Streptophyta</taxon>
        <taxon>Embryophyta</taxon>
        <taxon>Tracheophyta</taxon>
        <taxon>Spermatophyta</taxon>
        <taxon>Magnoliopsida</taxon>
        <taxon>Ranunculales</taxon>
        <taxon>Ranunculaceae</taxon>
        <taxon>Thalictroideae</taxon>
        <taxon>Aquilegia</taxon>
    </lineage>
</organism>
<feature type="domain" description="DUF4218" evidence="1">
    <location>
        <begin position="669"/>
        <end position="734"/>
    </location>
</feature>
<accession>A0A2G5CR60</accession>
<name>A0A2G5CR60_AQUCA</name>
<dbReference type="InterPro" id="IPR004242">
    <property type="entry name" value="Transposase_21"/>
</dbReference>
<dbReference type="PANTHER" id="PTHR10775">
    <property type="entry name" value="OS08G0208400 PROTEIN"/>
    <property type="match status" value="1"/>
</dbReference>
<protein>
    <recommendedName>
        <fullName evidence="5">Transposase-associated domain-containing protein</fullName>
    </recommendedName>
</protein>
<keyword evidence="4" id="KW-1185">Reference proteome</keyword>
<dbReference type="InterPro" id="IPR029480">
    <property type="entry name" value="Transpos_assoc"/>
</dbReference>
<dbReference type="Pfam" id="PF13963">
    <property type="entry name" value="Transpos_assoc"/>
    <property type="match status" value="1"/>
</dbReference>
<sequence>MSLPPKKDWMHETNRLSDVYLNGVEEFVDFAEAHNTENLTTCTCPCKKCGNGTRVKFTDLSTHLIRNGIDPIYTVWYFHGETSHRVVENENIEEDVIDDGGLGMADFVDVAYGVHEGVVDQTENPEEPYVLEGDLPEKYNIYKQKSKEKLYPSCEGPDTTLSAIVELHNLKKQFGWSGASVTTALGMLKRWLPKGNTLPEKYPEMKAMLKDLGMKARCIHACVNNCILYFKKHENAEKCPQCTEERYDTKEGKAGKKQSKIIPRLKRLYSIPWIAEEMTWHDRAKPSRDYMRHPIDSAQWKGCKITWKNFAKEGRNVWLGISTDGFNPLGIQSSSNLPPSLCMKAEFQMLSLLIPGPKGPSQDIDVYLEPLFDELEQLWEEGVPAFDMHKMERFTLKAMLMWGIHDFPAFGSLSGSVTHGYKACPICGDNTESIYLPHSKKIAYINYRLFLPMDHPFRDGKHLGLKSKEKRPPPSRLKGREILPKLNRIKYVPGKILKESVTEAWYKKSIFWGLPYWKDHKVRHCIDVMHTEKNVTEHILNTILDVKDKSKDTIKGRDDMREIGIHSSQWMQIDKNTGKQIKPKAPFVLDREEKKQFLQTLSNLKLPSGFSSNLSNIVNLETLSFRTMKSHDYHVIMQYLLPVLLQHTFLRYRDLRRALQQISLFFNLVCSKVLDRNVVQDSKYMLAEALCVLEKYMPPSFFDISVHHTVHLADEALLCGPVPFRWMYPFERYVN</sequence>
<evidence type="ECO:0000313" key="3">
    <source>
        <dbReference type="EMBL" id="PIA33762.1"/>
    </source>
</evidence>
<reference evidence="3 4" key="1">
    <citation type="submission" date="2017-09" db="EMBL/GenBank/DDBJ databases">
        <title>WGS assembly of Aquilegia coerulea Goldsmith.</title>
        <authorList>
            <person name="Hodges S."/>
            <person name="Kramer E."/>
            <person name="Nordborg M."/>
            <person name="Tomkins J."/>
            <person name="Borevitz J."/>
            <person name="Derieg N."/>
            <person name="Yan J."/>
            <person name="Mihaltcheva S."/>
            <person name="Hayes R.D."/>
            <person name="Rokhsar D."/>
        </authorList>
    </citation>
    <scope>NUCLEOTIDE SEQUENCE [LARGE SCALE GENOMIC DNA]</scope>
    <source>
        <strain evidence="4">cv. Goldsmith</strain>
    </source>
</reference>
<dbReference type="InterPro" id="IPR025452">
    <property type="entry name" value="DUF4218"/>
</dbReference>
<proteinExistence type="predicted"/>
<feature type="domain" description="Transposase-associated" evidence="2">
    <location>
        <begin position="7"/>
        <end position="81"/>
    </location>
</feature>
<dbReference type="Pfam" id="PF13960">
    <property type="entry name" value="DUF4218"/>
    <property type="match status" value="1"/>
</dbReference>
<dbReference type="AlphaFoldDB" id="A0A2G5CR60"/>
<dbReference type="Pfam" id="PF02992">
    <property type="entry name" value="Transposase_21"/>
    <property type="match status" value="1"/>
</dbReference>
<evidence type="ECO:0000259" key="2">
    <source>
        <dbReference type="Pfam" id="PF13963"/>
    </source>
</evidence>
<dbReference type="OrthoDB" id="1934442at2759"/>
<evidence type="ECO:0000259" key="1">
    <source>
        <dbReference type="Pfam" id="PF13960"/>
    </source>
</evidence>
<evidence type="ECO:0008006" key="5">
    <source>
        <dbReference type="Google" id="ProtNLM"/>
    </source>
</evidence>
<dbReference type="InParanoid" id="A0A2G5CR60"/>
<dbReference type="Proteomes" id="UP000230069">
    <property type="component" value="Unassembled WGS sequence"/>
</dbReference>